<evidence type="ECO:0000256" key="1">
    <source>
        <dbReference type="SAM" id="SignalP"/>
    </source>
</evidence>
<reference evidence="2 3" key="1">
    <citation type="submission" date="2016-02" db="EMBL/GenBank/DDBJ databases">
        <title>Genome sequencing of a beta-galactosidase producing bacteria Rhizobium sp. 59.</title>
        <authorList>
            <person name="Wang D."/>
            <person name="Kot W."/>
            <person name="Qin Y."/>
            <person name="Hansen L."/>
            <person name="Naqvi K."/>
            <person name="Rensing C."/>
        </authorList>
    </citation>
    <scope>NUCLEOTIDE SEQUENCE [LARGE SCALE GENOMIC DNA]</scope>
    <source>
        <strain evidence="2 3">59</strain>
    </source>
</reference>
<dbReference type="AlphaFoldDB" id="A0A657LUZ6"/>
<evidence type="ECO:0000313" key="3">
    <source>
        <dbReference type="Proteomes" id="UP000182661"/>
    </source>
</evidence>
<organism evidence="2 3">
    <name type="scientific">Pararhizobium antarcticum</name>
    <dbReference type="NCBI Taxonomy" id="1798805"/>
    <lineage>
        <taxon>Bacteria</taxon>
        <taxon>Pseudomonadati</taxon>
        <taxon>Pseudomonadota</taxon>
        <taxon>Alphaproteobacteria</taxon>
        <taxon>Hyphomicrobiales</taxon>
        <taxon>Rhizobiaceae</taxon>
        <taxon>Rhizobium/Agrobacterium group</taxon>
        <taxon>Pararhizobium</taxon>
    </lineage>
</organism>
<dbReference type="OrthoDB" id="7906121at2"/>
<dbReference type="Proteomes" id="UP000182661">
    <property type="component" value="Unassembled WGS sequence"/>
</dbReference>
<feature type="chain" id="PRO_5025031907" evidence="1">
    <location>
        <begin position="21"/>
        <end position="218"/>
    </location>
</feature>
<keyword evidence="1" id="KW-0732">Signal</keyword>
<name>A0A657LUZ6_9HYPH</name>
<accession>A0A657LUZ6</accession>
<sequence length="218" mass="23086">MPFAITIALSIHTIVNTLQAAPALAAAKLIEDGAPVSSAALAALPESFFVTNGCYTPAKRAAVTLTLTLADQQNIAADYDAWAAAVSRAEAAVISALSCSPADGNLWLRLAMTRLAAGENPTEQVALLSMSQQMEPSSGRIITARLSHWKRLSNATLLEGESIVGADISLALRYLDPKTVQSPATPRTDEWKRIVLSRIALLPEDKQRALLPSVSNGL</sequence>
<gene>
    <name evidence="2" type="ORF">AX760_19625</name>
</gene>
<dbReference type="RefSeq" id="WP_071833800.1">
    <property type="nucleotide sequence ID" value="NZ_LSRP01000095.1"/>
</dbReference>
<proteinExistence type="predicted"/>
<evidence type="ECO:0000313" key="2">
    <source>
        <dbReference type="EMBL" id="OJF95281.1"/>
    </source>
</evidence>
<keyword evidence="3" id="KW-1185">Reference proteome</keyword>
<protein>
    <submittedName>
        <fullName evidence="2">Uncharacterized protein</fullName>
    </submittedName>
</protein>
<comment type="caution">
    <text evidence="2">The sequence shown here is derived from an EMBL/GenBank/DDBJ whole genome shotgun (WGS) entry which is preliminary data.</text>
</comment>
<feature type="signal peptide" evidence="1">
    <location>
        <begin position="1"/>
        <end position="20"/>
    </location>
</feature>
<dbReference type="EMBL" id="LSRP01000095">
    <property type="protein sequence ID" value="OJF95281.1"/>
    <property type="molecule type" value="Genomic_DNA"/>
</dbReference>